<accession>A0A1Q3DXD4</accession>
<gene>
    <name evidence="1" type="ORF">LENED_001138</name>
</gene>
<keyword evidence="2" id="KW-1185">Reference proteome</keyword>
<dbReference type="AlphaFoldDB" id="A0A1Q3DXD4"/>
<evidence type="ECO:0000313" key="1">
    <source>
        <dbReference type="EMBL" id="GAV99664.1"/>
    </source>
</evidence>
<reference evidence="1 2" key="1">
    <citation type="submission" date="2016-08" db="EMBL/GenBank/DDBJ databases">
        <authorList>
            <consortium name="Lentinula edodes genome sequencing consortium"/>
            <person name="Sakamoto Y."/>
            <person name="Nakade K."/>
            <person name="Sato S."/>
            <person name="Yoshida Y."/>
            <person name="Miyazaki K."/>
            <person name="Natsume S."/>
            <person name="Konno N."/>
        </authorList>
    </citation>
    <scope>NUCLEOTIDE SEQUENCE [LARGE SCALE GENOMIC DNA]</scope>
    <source>
        <strain evidence="1 2">NBRC 111202</strain>
    </source>
</reference>
<organism evidence="1 2">
    <name type="scientific">Lentinula edodes</name>
    <name type="common">Shiitake mushroom</name>
    <name type="synonym">Lentinus edodes</name>
    <dbReference type="NCBI Taxonomy" id="5353"/>
    <lineage>
        <taxon>Eukaryota</taxon>
        <taxon>Fungi</taxon>
        <taxon>Dikarya</taxon>
        <taxon>Basidiomycota</taxon>
        <taxon>Agaricomycotina</taxon>
        <taxon>Agaricomycetes</taxon>
        <taxon>Agaricomycetidae</taxon>
        <taxon>Agaricales</taxon>
        <taxon>Marasmiineae</taxon>
        <taxon>Omphalotaceae</taxon>
        <taxon>Lentinula</taxon>
    </lineage>
</organism>
<dbReference type="Proteomes" id="UP000188533">
    <property type="component" value="Unassembled WGS sequence"/>
</dbReference>
<reference evidence="1 2" key="2">
    <citation type="submission" date="2017-02" db="EMBL/GenBank/DDBJ databases">
        <title>A genome survey and senescence transcriptome analysis in Lentinula edodes.</title>
        <authorList>
            <person name="Sakamoto Y."/>
            <person name="Nakade K."/>
            <person name="Sato S."/>
            <person name="Yoshida Y."/>
            <person name="Miyazaki K."/>
            <person name="Natsume S."/>
            <person name="Konno N."/>
        </authorList>
    </citation>
    <scope>NUCLEOTIDE SEQUENCE [LARGE SCALE GENOMIC DNA]</scope>
    <source>
        <strain evidence="1 2">NBRC 111202</strain>
    </source>
</reference>
<dbReference type="EMBL" id="BDGU01000016">
    <property type="protein sequence ID" value="GAV99664.1"/>
    <property type="molecule type" value="Genomic_DNA"/>
</dbReference>
<name>A0A1Q3DXD4_LENED</name>
<sequence>MALEDLEEALEDPADLKAITALTVDLVAVIIMVDSGVQEGLAEDLKVVLEAVPEVGGFQETKTADSLEDLEDITTIMVRVVSVTVILVLEALEEDPVVQVGRADLDMDPAMECLLITPPTTRYSGSL</sequence>
<comment type="caution">
    <text evidence="1">The sequence shown here is derived from an EMBL/GenBank/DDBJ whole genome shotgun (WGS) entry which is preliminary data.</text>
</comment>
<protein>
    <submittedName>
        <fullName evidence="1">Uncharacterized protein</fullName>
    </submittedName>
</protein>
<proteinExistence type="predicted"/>
<evidence type="ECO:0000313" key="2">
    <source>
        <dbReference type="Proteomes" id="UP000188533"/>
    </source>
</evidence>